<dbReference type="Gene3D" id="3.40.50.1820">
    <property type="entry name" value="alpha/beta hydrolase"/>
    <property type="match status" value="1"/>
</dbReference>
<dbReference type="InterPro" id="IPR050300">
    <property type="entry name" value="GDXG_lipolytic_enzyme"/>
</dbReference>
<dbReference type="EMBL" id="ML993988">
    <property type="protein sequence ID" value="KAF2201168.1"/>
    <property type="molecule type" value="Genomic_DNA"/>
</dbReference>
<keyword evidence="4" id="KW-1185">Reference proteome</keyword>
<dbReference type="Proteomes" id="UP000799536">
    <property type="component" value="Unassembled WGS sequence"/>
</dbReference>
<evidence type="ECO:0000313" key="3">
    <source>
        <dbReference type="EMBL" id="KAF2201168.1"/>
    </source>
</evidence>
<protein>
    <recommendedName>
        <fullName evidence="2">Alpha/beta hydrolase fold-3 domain-containing protein</fullName>
    </recommendedName>
</protein>
<evidence type="ECO:0000259" key="2">
    <source>
        <dbReference type="Pfam" id="PF07859"/>
    </source>
</evidence>
<keyword evidence="1" id="KW-0378">Hydrolase</keyword>
<organism evidence="3 4">
    <name type="scientific">Delitschia confertaspora ATCC 74209</name>
    <dbReference type="NCBI Taxonomy" id="1513339"/>
    <lineage>
        <taxon>Eukaryota</taxon>
        <taxon>Fungi</taxon>
        <taxon>Dikarya</taxon>
        <taxon>Ascomycota</taxon>
        <taxon>Pezizomycotina</taxon>
        <taxon>Dothideomycetes</taxon>
        <taxon>Pleosporomycetidae</taxon>
        <taxon>Pleosporales</taxon>
        <taxon>Delitschiaceae</taxon>
        <taxon>Delitschia</taxon>
    </lineage>
</organism>
<dbReference type="AlphaFoldDB" id="A0A9P4JKJ7"/>
<dbReference type="PANTHER" id="PTHR48081:SF8">
    <property type="entry name" value="ALPHA_BETA HYDROLASE FOLD-3 DOMAIN-CONTAINING PROTEIN-RELATED"/>
    <property type="match status" value="1"/>
</dbReference>
<dbReference type="GO" id="GO:0016787">
    <property type="term" value="F:hydrolase activity"/>
    <property type="evidence" value="ECO:0007669"/>
    <property type="project" value="UniProtKB-KW"/>
</dbReference>
<proteinExistence type="predicted"/>
<accession>A0A9P4JKJ7</accession>
<dbReference type="SUPFAM" id="SSF53474">
    <property type="entry name" value="alpha/beta-Hydrolases"/>
    <property type="match status" value="1"/>
</dbReference>
<name>A0A9P4JKJ7_9PLEO</name>
<dbReference type="OrthoDB" id="408631at2759"/>
<dbReference type="PANTHER" id="PTHR48081">
    <property type="entry name" value="AB HYDROLASE SUPERFAMILY PROTEIN C4A8.06C"/>
    <property type="match status" value="1"/>
</dbReference>
<evidence type="ECO:0000313" key="4">
    <source>
        <dbReference type="Proteomes" id="UP000799536"/>
    </source>
</evidence>
<evidence type="ECO:0000256" key="1">
    <source>
        <dbReference type="ARBA" id="ARBA00022801"/>
    </source>
</evidence>
<comment type="caution">
    <text evidence="3">The sequence shown here is derived from an EMBL/GenBank/DDBJ whole genome shotgun (WGS) entry which is preliminary data.</text>
</comment>
<reference evidence="3" key="1">
    <citation type="journal article" date="2020" name="Stud. Mycol.">
        <title>101 Dothideomycetes genomes: a test case for predicting lifestyles and emergence of pathogens.</title>
        <authorList>
            <person name="Haridas S."/>
            <person name="Albert R."/>
            <person name="Binder M."/>
            <person name="Bloem J."/>
            <person name="Labutti K."/>
            <person name="Salamov A."/>
            <person name="Andreopoulos B."/>
            <person name="Baker S."/>
            <person name="Barry K."/>
            <person name="Bills G."/>
            <person name="Bluhm B."/>
            <person name="Cannon C."/>
            <person name="Castanera R."/>
            <person name="Culley D."/>
            <person name="Daum C."/>
            <person name="Ezra D."/>
            <person name="Gonzalez J."/>
            <person name="Henrissat B."/>
            <person name="Kuo A."/>
            <person name="Liang C."/>
            <person name="Lipzen A."/>
            <person name="Lutzoni F."/>
            <person name="Magnuson J."/>
            <person name="Mondo S."/>
            <person name="Nolan M."/>
            <person name="Ohm R."/>
            <person name="Pangilinan J."/>
            <person name="Park H.-J."/>
            <person name="Ramirez L."/>
            <person name="Alfaro M."/>
            <person name="Sun H."/>
            <person name="Tritt A."/>
            <person name="Yoshinaga Y."/>
            <person name="Zwiers L.-H."/>
            <person name="Turgeon B."/>
            <person name="Goodwin S."/>
            <person name="Spatafora J."/>
            <person name="Crous P."/>
            <person name="Grigoriev I."/>
        </authorList>
    </citation>
    <scope>NUCLEOTIDE SEQUENCE</scope>
    <source>
        <strain evidence="3">ATCC 74209</strain>
    </source>
</reference>
<dbReference type="Pfam" id="PF07859">
    <property type="entry name" value="Abhydrolase_3"/>
    <property type="match status" value="1"/>
</dbReference>
<feature type="domain" description="Alpha/beta hydrolase fold-3" evidence="2">
    <location>
        <begin position="104"/>
        <end position="322"/>
    </location>
</feature>
<dbReference type="InterPro" id="IPR029058">
    <property type="entry name" value="AB_hydrolase_fold"/>
</dbReference>
<dbReference type="InterPro" id="IPR013094">
    <property type="entry name" value="AB_hydrolase_3"/>
</dbReference>
<gene>
    <name evidence="3" type="ORF">GQ43DRAFT_440856</name>
</gene>
<sequence length="349" mass="39390">MSTLTREETIRSGEAALEYREAFTARPIEITGEDIFAIRASRAAHLQALRYLYPLPGPIPHEVTETEHHITMRDGLTITLRVYLPKEDGSTINRDRLDDGKALVMMYHEGGWCMGDLTDEDLNCRMFCQQLGVVCVNVEYRLAPEHPFPTGVHDCYDALLWAISAAPSLGANPSRGLIVGGASAGGNLAAVLACLARDEELNPPITGQYLCVPALLPKDNVPERFREEYESREANRSDPVLKELNEDLISVILAPDPKSPLWDPFNHALRQTDNSTKLPRAYFQVCGMDPLRDEGILYERVLRESGVETRLDLYEGYGHMFWTNYPELERSRKFGLDTVEGVRWLLRKE</sequence>